<protein>
    <recommendedName>
        <fullName evidence="5">Prepilin type IV endopeptidase peptidase domain-containing protein</fullName>
    </recommendedName>
</protein>
<reference evidence="6 7" key="1">
    <citation type="journal article" date="2019" name="Int. J. Syst. Evol. Microbiol.">
        <title>The Global Catalogue of Microorganisms (GCM) 10K type strain sequencing project: providing services to taxonomists for standard genome sequencing and annotation.</title>
        <authorList>
            <consortium name="The Broad Institute Genomics Platform"/>
            <consortium name="The Broad Institute Genome Sequencing Center for Infectious Disease"/>
            <person name="Wu L."/>
            <person name="Ma J."/>
        </authorList>
    </citation>
    <scope>NUCLEOTIDE SEQUENCE [LARGE SCALE GENOMIC DNA]</scope>
    <source>
        <strain evidence="6 7">JCM 14046</strain>
    </source>
</reference>
<keyword evidence="4" id="KW-0732">Signal</keyword>
<evidence type="ECO:0000256" key="4">
    <source>
        <dbReference type="SAM" id="SignalP"/>
    </source>
</evidence>
<keyword evidence="3" id="KW-1133">Transmembrane helix</keyword>
<dbReference type="Gene3D" id="1.20.120.1220">
    <property type="match status" value="1"/>
</dbReference>
<accession>A0ABN2PXA7</accession>
<dbReference type="Pfam" id="PF01478">
    <property type="entry name" value="Peptidase_A24"/>
    <property type="match status" value="1"/>
</dbReference>
<dbReference type="Proteomes" id="UP001501612">
    <property type="component" value="Unassembled WGS sequence"/>
</dbReference>
<evidence type="ECO:0000256" key="1">
    <source>
        <dbReference type="ARBA" id="ARBA00005801"/>
    </source>
</evidence>
<keyword evidence="3" id="KW-0472">Membrane</keyword>
<evidence type="ECO:0000256" key="2">
    <source>
        <dbReference type="SAM" id="MobiDB-lite"/>
    </source>
</evidence>
<gene>
    <name evidence="6" type="ORF">GCM10009737_37920</name>
</gene>
<name>A0ABN2PXA7_9ACTN</name>
<feature type="chain" id="PRO_5045277119" description="Prepilin type IV endopeptidase peptidase domain-containing protein" evidence="4">
    <location>
        <begin position="19"/>
        <end position="239"/>
    </location>
</feature>
<dbReference type="RefSeq" id="WP_344009629.1">
    <property type="nucleotide sequence ID" value="NZ_BAAAMY010000015.1"/>
</dbReference>
<dbReference type="InterPro" id="IPR050882">
    <property type="entry name" value="Prepilin_peptidase/N-MTase"/>
</dbReference>
<organism evidence="6 7">
    <name type="scientific">Nocardioides lentus</name>
    <dbReference type="NCBI Taxonomy" id="338077"/>
    <lineage>
        <taxon>Bacteria</taxon>
        <taxon>Bacillati</taxon>
        <taxon>Actinomycetota</taxon>
        <taxon>Actinomycetes</taxon>
        <taxon>Propionibacteriales</taxon>
        <taxon>Nocardioidaceae</taxon>
        <taxon>Nocardioides</taxon>
    </lineage>
</organism>
<feature type="transmembrane region" description="Helical" evidence="3">
    <location>
        <begin position="140"/>
        <end position="160"/>
    </location>
</feature>
<feature type="transmembrane region" description="Helical" evidence="3">
    <location>
        <begin position="115"/>
        <end position="134"/>
    </location>
</feature>
<feature type="region of interest" description="Disordered" evidence="2">
    <location>
        <begin position="26"/>
        <end position="51"/>
    </location>
</feature>
<feature type="signal peptide" evidence="4">
    <location>
        <begin position="1"/>
        <end position="18"/>
    </location>
</feature>
<comment type="caution">
    <text evidence="6">The sequence shown here is derived from an EMBL/GenBank/DDBJ whole genome shotgun (WGS) entry which is preliminary data.</text>
</comment>
<evidence type="ECO:0000256" key="3">
    <source>
        <dbReference type="SAM" id="Phobius"/>
    </source>
</evidence>
<feature type="transmembrane region" description="Helical" evidence="3">
    <location>
        <begin position="191"/>
        <end position="208"/>
    </location>
</feature>
<sequence>MSLALVLGAAAACGLAAAAVPDVVRRLPEPAPPEPEGSPRGEGAGEPEDPKEPYAAIASSRGLRAGSVLAAALLGAVLAAAVGATWSLVVLLVLVPPGVALAVVDWRTRLLPTRVIAPTYAVVVAVVLVGWAVTSSADGVVGAALGWLVAGGLYLLLWLLSPSSLGYGDVRLSGVLGLVLGHLGWGPLLVGVWSGFFLMGVVGLVLRLRDPRRRRSWPFGPFMLLGALAGVLLSPLVVP</sequence>
<evidence type="ECO:0000313" key="6">
    <source>
        <dbReference type="EMBL" id="GAA1932344.1"/>
    </source>
</evidence>
<proteinExistence type="inferred from homology"/>
<feature type="transmembrane region" description="Helical" evidence="3">
    <location>
        <begin position="68"/>
        <end position="94"/>
    </location>
</feature>
<evidence type="ECO:0000259" key="5">
    <source>
        <dbReference type="Pfam" id="PF01478"/>
    </source>
</evidence>
<dbReference type="InterPro" id="IPR000045">
    <property type="entry name" value="Prepilin_IV_endopep_pep"/>
</dbReference>
<feature type="transmembrane region" description="Helical" evidence="3">
    <location>
        <begin position="220"/>
        <end position="238"/>
    </location>
</feature>
<dbReference type="EMBL" id="BAAAMY010000015">
    <property type="protein sequence ID" value="GAA1932344.1"/>
    <property type="molecule type" value="Genomic_DNA"/>
</dbReference>
<comment type="similarity">
    <text evidence="1">Belongs to the peptidase A24 family.</text>
</comment>
<dbReference type="PANTHER" id="PTHR30487">
    <property type="entry name" value="TYPE 4 PREPILIN-LIKE PROTEINS LEADER PEPTIDE-PROCESSING ENZYME"/>
    <property type="match status" value="1"/>
</dbReference>
<keyword evidence="7" id="KW-1185">Reference proteome</keyword>
<evidence type="ECO:0000313" key="7">
    <source>
        <dbReference type="Proteomes" id="UP001501612"/>
    </source>
</evidence>
<dbReference type="PANTHER" id="PTHR30487:SF0">
    <property type="entry name" value="PREPILIN LEADER PEPTIDASE_N-METHYLTRANSFERASE-RELATED"/>
    <property type="match status" value="1"/>
</dbReference>
<keyword evidence="3" id="KW-0812">Transmembrane</keyword>
<feature type="domain" description="Prepilin type IV endopeptidase peptidase" evidence="5">
    <location>
        <begin position="99"/>
        <end position="203"/>
    </location>
</feature>